<dbReference type="Gene3D" id="3.60.40.10">
    <property type="entry name" value="PPM-type phosphatase domain"/>
    <property type="match status" value="1"/>
</dbReference>
<evidence type="ECO:0000259" key="3">
    <source>
        <dbReference type="PROSITE" id="PS50112"/>
    </source>
</evidence>
<keyword evidence="1" id="KW-0378">Hydrolase</keyword>
<name>A0A081XXV9_STRTO</name>
<feature type="domain" description="PPM-type phosphatase" evidence="4">
    <location>
        <begin position="210"/>
        <end position="422"/>
    </location>
</feature>
<gene>
    <name evidence="5" type="ORF">BU52_04970</name>
</gene>
<dbReference type="SMART" id="SM00331">
    <property type="entry name" value="PP2C_SIG"/>
    <property type="match status" value="1"/>
</dbReference>
<dbReference type="SMART" id="SM00091">
    <property type="entry name" value="PAS"/>
    <property type="match status" value="1"/>
</dbReference>
<dbReference type="PANTHER" id="PTHR43156:SF2">
    <property type="entry name" value="STAGE II SPORULATION PROTEIN E"/>
    <property type="match status" value="1"/>
</dbReference>
<dbReference type="InterPro" id="IPR000014">
    <property type="entry name" value="PAS"/>
</dbReference>
<dbReference type="AlphaFoldDB" id="A0A081XXV9"/>
<dbReference type="Proteomes" id="UP000028341">
    <property type="component" value="Unassembled WGS sequence"/>
</dbReference>
<dbReference type="EMBL" id="JFCB01000002">
    <property type="protein sequence ID" value="KES08382.1"/>
    <property type="molecule type" value="Genomic_DNA"/>
</dbReference>
<keyword evidence="2" id="KW-0175">Coiled coil</keyword>
<dbReference type="GO" id="GO:0016791">
    <property type="term" value="F:phosphatase activity"/>
    <property type="evidence" value="ECO:0007669"/>
    <property type="project" value="TreeGrafter"/>
</dbReference>
<dbReference type="InterPro" id="IPR001932">
    <property type="entry name" value="PPM-type_phosphatase-like_dom"/>
</dbReference>
<evidence type="ECO:0000256" key="1">
    <source>
        <dbReference type="ARBA" id="ARBA00022801"/>
    </source>
</evidence>
<accession>A0A081XXV9</accession>
<dbReference type="PROSITE" id="PS50112">
    <property type="entry name" value="PAS"/>
    <property type="match status" value="1"/>
</dbReference>
<dbReference type="SUPFAM" id="SSF81606">
    <property type="entry name" value="PP2C-like"/>
    <property type="match status" value="1"/>
</dbReference>
<comment type="caution">
    <text evidence="5">The sequence shown here is derived from an EMBL/GenBank/DDBJ whole genome shotgun (WGS) entry which is preliminary data.</text>
</comment>
<dbReference type="RefSeq" id="WP_037928595.1">
    <property type="nucleotide sequence ID" value="NZ_JBFADL010000017.1"/>
</dbReference>
<sequence>MSTSDIDFRAVFAATPSPLLLLDPGLRVAEVNEAYLQVTGRRREDLVGRLLFDAHPDNPGDAAADGVANLTASLARVLSSKKPDTMAVQRYDLALPGRPGVFRSRWWSPLNTPVLGPDGEVRWIIHRVVDMTEFMLSRPSRSARPSFAPGSDEAVAHREREALETELFTRAQDLQHLNEELREAHDRERRTALALQEAMLHSPDLAGHREIAVRYMPATRSLNVCGDWYDVVDLPDGQFTVAVGDVVGHGLEAAAVMGMLRSALSAAIRAVPEPGRAMDVLSKYARTFEGALATTAAKAVIDVRNRTVTYTCAGHLPPALCRPEGTVDLLDQATEPPLGVMSEETSRPQVTVPYAPGDTLVLYTDGLVERRGEDIDAGLLRLTDTLARHARMDPDELADTLLTRLGVAHGGLDDIALVVVRL</sequence>
<evidence type="ECO:0000313" key="6">
    <source>
        <dbReference type="Proteomes" id="UP000028341"/>
    </source>
</evidence>
<dbReference type="OrthoDB" id="118142at2"/>
<dbReference type="eggNOG" id="COG2208">
    <property type="taxonomic scope" value="Bacteria"/>
</dbReference>
<dbReference type="InterPro" id="IPR036457">
    <property type="entry name" value="PPM-type-like_dom_sf"/>
</dbReference>
<dbReference type="PROSITE" id="PS51746">
    <property type="entry name" value="PPM_2"/>
    <property type="match status" value="1"/>
</dbReference>
<dbReference type="Pfam" id="PF08448">
    <property type="entry name" value="PAS_4"/>
    <property type="match status" value="1"/>
</dbReference>
<dbReference type="PANTHER" id="PTHR43156">
    <property type="entry name" value="STAGE II SPORULATION PROTEIN E-RELATED"/>
    <property type="match status" value="1"/>
</dbReference>
<dbReference type="STRING" id="55952.BU52_04970"/>
<dbReference type="SUPFAM" id="SSF55785">
    <property type="entry name" value="PYP-like sensor domain (PAS domain)"/>
    <property type="match status" value="1"/>
</dbReference>
<organism evidence="5 6">
    <name type="scientific">Streptomyces toyocaensis</name>
    <dbReference type="NCBI Taxonomy" id="55952"/>
    <lineage>
        <taxon>Bacteria</taxon>
        <taxon>Bacillati</taxon>
        <taxon>Actinomycetota</taxon>
        <taxon>Actinomycetes</taxon>
        <taxon>Kitasatosporales</taxon>
        <taxon>Streptomycetaceae</taxon>
        <taxon>Streptomyces</taxon>
    </lineage>
</organism>
<dbReference type="Pfam" id="PF07228">
    <property type="entry name" value="SpoIIE"/>
    <property type="match status" value="1"/>
</dbReference>
<proteinExistence type="predicted"/>
<feature type="domain" description="PAS" evidence="3">
    <location>
        <begin position="4"/>
        <end position="49"/>
    </location>
</feature>
<dbReference type="InterPro" id="IPR052016">
    <property type="entry name" value="Bact_Sigma-Reg"/>
</dbReference>
<dbReference type="InterPro" id="IPR035965">
    <property type="entry name" value="PAS-like_dom_sf"/>
</dbReference>
<feature type="coiled-coil region" evidence="2">
    <location>
        <begin position="171"/>
        <end position="198"/>
    </location>
</feature>
<dbReference type="Gene3D" id="3.30.450.20">
    <property type="entry name" value="PAS domain"/>
    <property type="match status" value="1"/>
</dbReference>
<keyword evidence="6" id="KW-1185">Reference proteome</keyword>
<dbReference type="CDD" id="cd00130">
    <property type="entry name" value="PAS"/>
    <property type="match status" value="1"/>
</dbReference>
<evidence type="ECO:0000259" key="4">
    <source>
        <dbReference type="PROSITE" id="PS51746"/>
    </source>
</evidence>
<evidence type="ECO:0000256" key="2">
    <source>
        <dbReference type="SAM" id="Coils"/>
    </source>
</evidence>
<reference evidence="5 6" key="1">
    <citation type="submission" date="2014-02" db="EMBL/GenBank/DDBJ databases">
        <title>The genome announcement of Streptomyces toyocaensis NRRL15009.</title>
        <authorList>
            <person name="Hong H.-J."/>
            <person name="Kwun M.J."/>
        </authorList>
    </citation>
    <scope>NUCLEOTIDE SEQUENCE [LARGE SCALE GENOMIC DNA]</scope>
    <source>
        <strain evidence="5 6">NRRL 15009</strain>
    </source>
</reference>
<evidence type="ECO:0000313" key="5">
    <source>
        <dbReference type="EMBL" id="KES08382.1"/>
    </source>
</evidence>
<protein>
    <submittedName>
        <fullName evidence="5">Protein phosphatase</fullName>
    </submittedName>
</protein>
<dbReference type="InterPro" id="IPR013656">
    <property type="entry name" value="PAS_4"/>
</dbReference>